<gene>
    <name evidence="1" type="ORF">HMPREF1074_04166</name>
</gene>
<dbReference type="HOGENOM" id="CLU_2627499_0_0_10"/>
<dbReference type="AlphaFoldDB" id="I9UNE8"/>
<evidence type="ECO:0000313" key="2">
    <source>
        <dbReference type="Proteomes" id="UP000003566"/>
    </source>
</evidence>
<dbReference type="Proteomes" id="UP000003566">
    <property type="component" value="Unassembled WGS sequence"/>
</dbReference>
<protein>
    <submittedName>
        <fullName evidence="1">Uncharacterized protein</fullName>
    </submittedName>
</protein>
<reference evidence="1 2" key="1">
    <citation type="submission" date="2012-02" db="EMBL/GenBank/DDBJ databases">
        <title>The Genome Sequence of Bacteroides xylanisolvens CL03T12C04.</title>
        <authorList>
            <consortium name="The Broad Institute Genome Sequencing Platform"/>
            <person name="Earl A."/>
            <person name="Ward D."/>
            <person name="Feldgarden M."/>
            <person name="Gevers D."/>
            <person name="Zitomersky N.L."/>
            <person name="Coyne M.J."/>
            <person name="Comstock L.E."/>
            <person name="Young S.K."/>
            <person name="Zeng Q."/>
            <person name="Gargeya S."/>
            <person name="Fitzgerald M."/>
            <person name="Haas B."/>
            <person name="Abouelleil A."/>
            <person name="Alvarado L."/>
            <person name="Arachchi H.M."/>
            <person name="Berlin A."/>
            <person name="Chapman S.B."/>
            <person name="Gearin G."/>
            <person name="Goldberg J."/>
            <person name="Griggs A."/>
            <person name="Gujja S."/>
            <person name="Hansen M."/>
            <person name="Heiman D."/>
            <person name="Howarth C."/>
            <person name="Larimer J."/>
            <person name="Lui A."/>
            <person name="MacDonald P.J.P."/>
            <person name="McCowen C."/>
            <person name="Montmayeur A."/>
            <person name="Murphy C."/>
            <person name="Neiman D."/>
            <person name="Pearson M."/>
            <person name="Priest M."/>
            <person name="Roberts A."/>
            <person name="Saif S."/>
            <person name="Shea T."/>
            <person name="Sisk P."/>
            <person name="Stolte C."/>
            <person name="Sykes S."/>
            <person name="Wortman J."/>
            <person name="Nusbaum C."/>
            <person name="Birren B."/>
        </authorList>
    </citation>
    <scope>NUCLEOTIDE SEQUENCE [LARGE SCALE GENOMIC DNA]</scope>
    <source>
        <strain evidence="1 2">CL03T12C04</strain>
    </source>
</reference>
<accession>I9UNE8</accession>
<comment type="caution">
    <text evidence="1">The sequence shown here is derived from an EMBL/GenBank/DDBJ whole genome shotgun (WGS) entry which is preliminary data.</text>
</comment>
<evidence type="ECO:0000313" key="1">
    <source>
        <dbReference type="EMBL" id="EIY84211.1"/>
    </source>
</evidence>
<dbReference type="EMBL" id="AGXE01000029">
    <property type="protein sequence ID" value="EIY84211.1"/>
    <property type="molecule type" value="Genomic_DNA"/>
</dbReference>
<sequence length="77" mass="9137">QKTLSLCTSRPQTTFIEVFFYWDIKPVGHMRMGKPYDLVFTTKIVAVLTFLFTGRKKSVFLYTFATDNYFIKRLKQI</sequence>
<feature type="non-terminal residue" evidence="1">
    <location>
        <position position="1"/>
    </location>
</feature>
<proteinExistence type="predicted"/>
<name>I9UNE8_9BACE</name>
<organism evidence="1 2">
    <name type="scientific">Bacteroides xylanisolvens CL03T12C04</name>
    <dbReference type="NCBI Taxonomy" id="997892"/>
    <lineage>
        <taxon>Bacteria</taxon>
        <taxon>Pseudomonadati</taxon>
        <taxon>Bacteroidota</taxon>
        <taxon>Bacteroidia</taxon>
        <taxon>Bacteroidales</taxon>
        <taxon>Bacteroidaceae</taxon>
        <taxon>Bacteroides</taxon>
    </lineage>
</organism>